<evidence type="ECO:0000256" key="1">
    <source>
        <dbReference type="ARBA" id="ARBA00004167"/>
    </source>
</evidence>
<name>A0A4R2IH66_9ACTN</name>
<organism evidence="6 7">
    <name type="scientific">Kribbella antiqua</name>
    <dbReference type="NCBI Taxonomy" id="2512217"/>
    <lineage>
        <taxon>Bacteria</taxon>
        <taxon>Bacillati</taxon>
        <taxon>Actinomycetota</taxon>
        <taxon>Actinomycetes</taxon>
        <taxon>Propionibacteriales</taxon>
        <taxon>Kribbellaceae</taxon>
        <taxon>Kribbella</taxon>
    </lineage>
</organism>
<dbReference type="Proteomes" id="UP000295573">
    <property type="component" value="Unassembled WGS sequence"/>
</dbReference>
<protein>
    <recommendedName>
        <fullName evidence="8">Neutral zinc metallopeptidase</fullName>
    </recommendedName>
</protein>
<feature type="region of interest" description="Disordered" evidence="5">
    <location>
        <begin position="22"/>
        <end position="75"/>
    </location>
</feature>
<dbReference type="AlphaFoldDB" id="A0A4R2IH66"/>
<keyword evidence="3" id="KW-1133">Transmembrane helix</keyword>
<evidence type="ECO:0000256" key="5">
    <source>
        <dbReference type="SAM" id="MobiDB-lite"/>
    </source>
</evidence>
<dbReference type="EMBL" id="SLWR01000011">
    <property type="protein sequence ID" value="TCO44134.1"/>
    <property type="molecule type" value="Genomic_DNA"/>
</dbReference>
<comment type="caution">
    <text evidence="6">The sequence shown here is derived from an EMBL/GenBank/DDBJ whole genome shotgun (WGS) entry which is preliminary data.</text>
</comment>
<keyword evidence="4" id="KW-0472">Membrane</keyword>
<keyword evidence="7" id="KW-1185">Reference proteome</keyword>
<evidence type="ECO:0008006" key="8">
    <source>
        <dbReference type="Google" id="ProtNLM"/>
    </source>
</evidence>
<accession>A0A4R2IH66</accession>
<evidence type="ECO:0000256" key="3">
    <source>
        <dbReference type="ARBA" id="ARBA00022989"/>
    </source>
</evidence>
<comment type="subcellular location">
    <subcellularLocation>
        <location evidence="1">Membrane</location>
        <topology evidence="1">Single-pass membrane protein</topology>
    </subcellularLocation>
</comment>
<gene>
    <name evidence="6" type="ORF">EV646_111328</name>
</gene>
<evidence type="ECO:0000256" key="4">
    <source>
        <dbReference type="ARBA" id="ARBA00023136"/>
    </source>
</evidence>
<evidence type="ECO:0000313" key="7">
    <source>
        <dbReference type="Proteomes" id="UP000295573"/>
    </source>
</evidence>
<feature type="compositionally biased region" description="Low complexity" evidence="5">
    <location>
        <begin position="36"/>
        <end position="69"/>
    </location>
</feature>
<dbReference type="PANTHER" id="PTHR30168">
    <property type="entry name" value="PUTATIVE MEMBRANE PROTEIN YPFJ"/>
    <property type="match status" value="1"/>
</dbReference>
<evidence type="ECO:0000313" key="6">
    <source>
        <dbReference type="EMBL" id="TCO44134.1"/>
    </source>
</evidence>
<reference evidence="6 7" key="1">
    <citation type="journal article" date="2015" name="Stand. Genomic Sci.">
        <title>Genomic Encyclopedia of Bacterial and Archaeal Type Strains, Phase III: the genomes of soil and plant-associated and newly described type strains.</title>
        <authorList>
            <person name="Whitman W.B."/>
            <person name="Woyke T."/>
            <person name="Klenk H.P."/>
            <person name="Zhou Y."/>
            <person name="Lilburn T.G."/>
            <person name="Beck B.J."/>
            <person name="De Vos P."/>
            <person name="Vandamme P."/>
            <person name="Eisen J.A."/>
            <person name="Garrity G."/>
            <person name="Hugenholtz P."/>
            <person name="Kyrpides N.C."/>
        </authorList>
    </citation>
    <scope>NUCLEOTIDE SEQUENCE [LARGE SCALE GENOMIC DNA]</scope>
    <source>
        <strain evidence="6 7">VKM Ac-2541</strain>
    </source>
</reference>
<dbReference type="InterPro" id="IPR007343">
    <property type="entry name" value="Uncharacterised_pept_Zn_put"/>
</dbReference>
<evidence type="ECO:0000256" key="2">
    <source>
        <dbReference type="ARBA" id="ARBA00022692"/>
    </source>
</evidence>
<dbReference type="PANTHER" id="PTHR30168:SF0">
    <property type="entry name" value="INNER MEMBRANE PROTEIN"/>
    <property type="match status" value="1"/>
</dbReference>
<sequence length="317" mass="35441">MLPIVVVVAGVVALWMWRQVSDDPGEDYTHPQPTYTSSYNPTEEPTSSSTTTQATIRPTQPTATKTATVAPPPSDSAIVTKNRIYRTGVQWTANCRESGARASSFANARKYYTQVLSCLDRAWPRQVNASGARFAAPRLVAFSGTVSTPCSGNAPSSFYCSSNQTIYMDASDDIKLYRTYLSYPNRTQATAWLRAEMTDTVAHEFGHHIQYMTGILRSSHNLEYEYSGDKSLEFSRRLEIQATCFGNVFMGSNKGSYGISGQFKKQLDWLHSHQGDEYMPQRDHGSRQVIPYWARRGFNSRNPGLCNTYAASSRLVR</sequence>
<proteinExistence type="predicted"/>
<keyword evidence="2" id="KW-0812">Transmembrane</keyword>
<dbReference type="Pfam" id="PF04228">
    <property type="entry name" value="Zn_peptidase"/>
    <property type="match status" value="1"/>
</dbReference>
<dbReference type="GO" id="GO:0016020">
    <property type="term" value="C:membrane"/>
    <property type="evidence" value="ECO:0007669"/>
    <property type="project" value="UniProtKB-SubCell"/>
</dbReference>